<dbReference type="GO" id="GO:0005506">
    <property type="term" value="F:iron ion binding"/>
    <property type="evidence" value="ECO:0007669"/>
    <property type="project" value="InterPro"/>
</dbReference>
<proteinExistence type="inferred from homology"/>
<reference evidence="3" key="1">
    <citation type="submission" date="2017-06" db="EMBL/GenBank/DDBJ databases">
        <authorList>
            <person name="Varghese N."/>
            <person name="Submissions S."/>
        </authorList>
    </citation>
    <scope>NUCLEOTIDE SEQUENCE [LARGE SCALE GENOMIC DNA]</scope>
    <source>
        <strain evidence="3">JCM 23211</strain>
    </source>
</reference>
<keyword evidence="3" id="KW-1185">Reference proteome</keyword>
<dbReference type="STRING" id="398843.A3K89_13020"/>
<dbReference type="AlphaFoldDB" id="A0A239MHG3"/>
<dbReference type="EMBL" id="FZOW01000018">
    <property type="protein sequence ID" value="SNT42477.1"/>
    <property type="molecule type" value="Genomic_DNA"/>
</dbReference>
<sequence length="461" mass="50296">MPISDPTVPTPSVPPTAAVGPTLTGLAAARLLAKLSGPLVAGGVIARRRSVMPVLEKRQTDADTVRTMLELRREYGPGPLTLALPGRTVVIPLVAGDVERVLAQSPDLFTPANREKRAALSTFQPHGVLISRGRARTSRRDFNEQVLDTDLPLHHLAGSIAPTLRTEALGIVSDSLDNDGVLDAAVFVEGWWRVVRRVVLGDSARDDHAVTDDLWKLRADGNWSYLRPLRRRLRDRFLDRLFDYVNDAEPLSLAGAVAASRPDSAVDPVGQIPHWLFAFDAAGMVALRALAVLAAQPEHLQRARDEISDLDLSQPQILPYLRACILESVRLWPTTPAILRDSTATTRWGEGDRRFEIDSDAAFLILTAFFHRDPTTIDFADEFTPDAWLDGRMSSQLAVVPFSAGPARCPGQNLVLFVTSMILANIVAALPNLRQTSAPPLTARSALPATLNHYSITLKAT</sequence>
<dbReference type="GO" id="GO:0004497">
    <property type="term" value="F:monooxygenase activity"/>
    <property type="evidence" value="ECO:0007669"/>
    <property type="project" value="InterPro"/>
</dbReference>
<dbReference type="Pfam" id="PF00067">
    <property type="entry name" value="p450"/>
    <property type="match status" value="1"/>
</dbReference>
<protein>
    <submittedName>
        <fullName evidence="2">Cytochrome P450</fullName>
    </submittedName>
</protein>
<dbReference type="InterPro" id="IPR001128">
    <property type="entry name" value="Cyt_P450"/>
</dbReference>
<comment type="similarity">
    <text evidence="1">Belongs to the cytochrome P450 family.</text>
</comment>
<evidence type="ECO:0000313" key="3">
    <source>
        <dbReference type="Proteomes" id="UP000198327"/>
    </source>
</evidence>
<evidence type="ECO:0000256" key="1">
    <source>
        <dbReference type="ARBA" id="ARBA00010617"/>
    </source>
</evidence>
<organism evidence="2 3">
    <name type="scientific">Rhodococcoides kyotonense</name>
    <dbReference type="NCBI Taxonomy" id="398843"/>
    <lineage>
        <taxon>Bacteria</taxon>
        <taxon>Bacillati</taxon>
        <taxon>Actinomycetota</taxon>
        <taxon>Actinomycetes</taxon>
        <taxon>Mycobacteriales</taxon>
        <taxon>Nocardiaceae</taxon>
        <taxon>Rhodococcoides</taxon>
    </lineage>
</organism>
<dbReference type="SUPFAM" id="SSF48264">
    <property type="entry name" value="Cytochrome P450"/>
    <property type="match status" value="1"/>
</dbReference>
<dbReference type="OrthoDB" id="7376058at2"/>
<dbReference type="GO" id="GO:0016705">
    <property type="term" value="F:oxidoreductase activity, acting on paired donors, with incorporation or reduction of molecular oxygen"/>
    <property type="evidence" value="ECO:0007669"/>
    <property type="project" value="InterPro"/>
</dbReference>
<dbReference type="Gene3D" id="1.10.630.10">
    <property type="entry name" value="Cytochrome P450"/>
    <property type="match status" value="1"/>
</dbReference>
<dbReference type="InterPro" id="IPR036396">
    <property type="entry name" value="Cyt_P450_sf"/>
</dbReference>
<dbReference type="InterPro" id="IPR050121">
    <property type="entry name" value="Cytochrome_P450_monoxygenase"/>
</dbReference>
<dbReference type="RefSeq" id="WP_089251123.1">
    <property type="nucleotide sequence ID" value="NZ_FZOW01000018.1"/>
</dbReference>
<name>A0A239MHG3_9NOCA</name>
<accession>A0A239MHG3</accession>
<dbReference type="GO" id="GO:0020037">
    <property type="term" value="F:heme binding"/>
    <property type="evidence" value="ECO:0007669"/>
    <property type="project" value="InterPro"/>
</dbReference>
<dbReference type="PANTHER" id="PTHR24305">
    <property type="entry name" value="CYTOCHROME P450"/>
    <property type="match status" value="1"/>
</dbReference>
<gene>
    <name evidence="2" type="ORF">SAMN05421642_11891</name>
</gene>
<dbReference type="PANTHER" id="PTHR24305:SF166">
    <property type="entry name" value="CYTOCHROME P450 12A4, MITOCHONDRIAL-RELATED"/>
    <property type="match status" value="1"/>
</dbReference>
<evidence type="ECO:0000313" key="2">
    <source>
        <dbReference type="EMBL" id="SNT42477.1"/>
    </source>
</evidence>
<dbReference type="Proteomes" id="UP000198327">
    <property type="component" value="Unassembled WGS sequence"/>
</dbReference>